<evidence type="ECO:0000256" key="24">
    <source>
        <dbReference type="ARBA" id="ARBA00083942"/>
    </source>
</evidence>
<name>A0A0N4V0Y8_ENTVE</name>
<evidence type="ECO:0000256" key="23">
    <source>
        <dbReference type="ARBA" id="ARBA00083547"/>
    </source>
</evidence>
<dbReference type="GO" id="GO:0005829">
    <property type="term" value="C:cytosol"/>
    <property type="evidence" value="ECO:0007669"/>
    <property type="project" value="UniProtKB-ARBA"/>
</dbReference>
<evidence type="ECO:0000256" key="10">
    <source>
        <dbReference type="ARBA" id="ARBA00022723"/>
    </source>
</evidence>
<feature type="compositionally biased region" description="Polar residues" evidence="27">
    <location>
        <begin position="277"/>
        <end position="302"/>
    </location>
</feature>
<keyword evidence="6" id="KW-0488">Methylation</keyword>
<dbReference type="SUPFAM" id="SSF57850">
    <property type="entry name" value="RING/U-box"/>
    <property type="match status" value="1"/>
</dbReference>
<keyword evidence="12" id="KW-0833">Ubl conjugation pathway</keyword>
<dbReference type="InterPro" id="IPR034261">
    <property type="entry name" value="CNOT4_RRM"/>
</dbReference>
<keyword evidence="13 26" id="KW-0862">Zinc</keyword>
<keyword evidence="7" id="KW-0963">Cytoplasm</keyword>
<dbReference type="Proteomes" id="UP000274131">
    <property type="component" value="Unassembled WGS sequence"/>
</dbReference>
<evidence type="ECO:0000256" key="16">
    <source>
        <dbReference type="ARBA" id="ARBA00023054"/>
    </source>
</evidence>
<feature type="region of interest" description="Disordered" evidence="27">
    <location>
        <begin position="378"/>
        <end position="443"/>
    </location>
</feature>
<reference evidence="31 32" key="2">
    <citation type="submission" date="2018-10" db="EMBL/GenBank/DDBJ databases">
        <authorList>
            <consortium name="Pathogen Informatics"/>
        </authorList>
    </citation>
    <scope>NUCLEOTIDE SEQUENCE [LARGE SCALE GENOMIC DNA]</scope>
</reference>
<dbReference type="Gene3D" id="3.30.40.10">
    <property type="entry name" value="Zinc/RING finger domain, C3HC4 (zinc finger)"/>
    <property type="match status" value="1"/>
</dbReference>
<organism evidence="33">
    <name type="scientific">Enterobius vermicularis</name>
    <name type="common">Human pinworm</name>
    <dbReference type="NCBI Taxonomy" id="51028"/>
    <lineage>
        <taxon>Eukaryota</taxon>
        <taxon>Metazoa</taxon>
        <taxon>Ecdysozoa</taxon>
        <taxon>Nematoda</taxon>
        <taxon>Chromadorea</taxon>
        <taxon>Rhabditida</taxon>
        <taxon>Spirurina</taxon>
        <taxon>Oxyuridomorpha</taxon>
        <taxon>Oxyuroidea</taxon>
        <taxon>Oxyuridae</taxon>
        <taxon>Enterobius</taxon>
    </lineage>
</organism>
<dbReference type="STRING" id="51028.A0A0N4V0Y8"/>
<evidence type="ECO:0000256" key="17">
    <source>
        <dbReference type="ARBA" id="ARBA00023242"/>
    </source>
</evidence>
<dbReference type="PROSITE" id="PS50102">
    <property type="entry name" value="RRM"/>
    <property type="match status" value="1"/>
</dbReference>
<feature type="domain" description="C3H1-type" evidence="30">
    <location>
        <begin position="176"/>
        <end position="203"/>
    </location>
</feature>
<dbReference type="GO" id="GO:0016567">
    <property type="term" value="P:protein ubiquitination"/>
    <property type="evidence" value="ECO:0007669"/>
    <property type="project" value="TreeGrafter"/>
</dbReference>
<keyword evidence="15 25" id="KW-0694">RNA-binding</keyword>
<dbReference type="InterPro" id="IPR001841">
    <property type="entry name" value="Znf_RING"/>
</dbReference>
<evidence type="ECO:0000256" key="26">
    <source>
        <dbReference type="PROSITE-ProRule" id="PRU00723"/>
    </source>
</evidence>
<keyword evidence="10 26" id="KW-0479">Metal-binding</keyword>
<keyword evidence="16" id="KW-0175">Coiled coil</keyword>
<dbReference type="SMART" id="SM00361">
    <property type="entry name" value="RRM_1"/>
    <property type="match status" value="1"/>
</dbReference>
<dbReference type="Gene3D" id="3.30.70.330">
    <property type="match status" value="1"/>
</dbReference>
<dbReference type="InterPro" id="IPR039515">
    <property type="entry name" value="NOT4_mRING-HC-C4C4"/>
</dbReference>
<evidence type="ECO:0000256" key="2">
    <source>
        <dbReference type="ARBA" id="ARBA00004123"/>
    </source>
</evidence>
<dbReference type="PANTHER" id="PTHR12603">
    <property type="entry name" value="CCR4-NOT TRANSCRIPTION COMPLEX RELATED"/>
    <property type="match status" value="1"/>
</dbReference>
<dbReference type="InterPro" id="IPR012677">
    <property type="entry name" value="Nucleotide-bd_a/b_plait_sf"/>
</dbReference>
<dbReference type="InterPro" id="IPR003954">
    <property type="entry name" value="RRM_euk-type"/>
</dbReference>
<evidence type="ECO:0000256" key="14">
    <source>
        <dbReference type="ARBA" id="ARBA00022843"/>
    </source>
</evidence>
<evidence type="ECO:0000256" key="9">
    <source>
        <dbReference type="ARBA" id="ARBA00022679"/>
    </source>
</evidence>
<keyword evidence="9" id="KW-0808">Transferase</keyword>
<dbReference type="OrthoDB" id="1923159at2759"/>
<evidence type="ECO:0000256" key="19">
    <source>
        <dbReference type="ARBA" id="ARBA00062432"/>
    </source>
</evidence>
<evidence type="ECO:0000256" key="8">
    <source>
        <dbReference type="ARBA" id="ARBA00022553"/>
    </source>
</evidence>
<feature type="region of interest" description="Disordered" evidence="27">
    <location>
        <begin position="242"/>
        <end position="316"/>
    </location>
</feature>
<comment type="subcellular location">
    <subcellularLocation>
        <location evidence="3">Cytoplasm</location>
    </subcellularLocation>
    <subcellularLocation>
        <location evidence="2">Nucleus</location>
    </subcellularLocation>
</comment>
<feature type="domain" description="RING-type" evidence="28">
    <location>
        <begin position="2"/>
        <end position="45"/>
    </location>
</feature>
<evidence type="ECO:0000313" key="32">
    <source>
        <dbReference type="Proteomes" id="UP000274131"/>
    </source>
</evidence>
<dbReference type="CDD" id="cd12438">
    <property type="entry name" value="RRM_CNOT4"/>
    <property type="match status" value="1"/>
</dbReference>
<evidence type="ECO:0000313" key="31">
    <source>
        <dbReference type="EMBL" id="VDD88162.1"/>
    </source>
</evidence>
<dbReference type="GO" id="GO:0061630">
    <property type="term" value="F:ubiquitin protein ligase activity"/>
    <property type="evidence" value="ECO:0007669"/>
    <property type="project" value="UniProtKB-EC"/>
</dbReference>
<keyword evidence="8" id="KW-0597">Phosphoprotein</keyword>
<evidence type="ECO:0000256" key="13">
    <source>
        <dbReference type="ARBA" id="ARBA00022833"/>
    </source>
</evidence>
<proteinExistence type="predicted"/>
<evidence type="ECO:0000256" key="4">
    <source>
        <dbReference type="ARBA" id="ARBA00004906"/>
    </source>
</evidence>
<feature type="zinc finger region" description="C3H1-type" evidence="26">
    <location>
        <begin position="176"/>
        <end position="203"/>
    </location>
</feature>
<evidence type="ECO:0000256" key="25">
    <source>
        <dbReference type="PROSITE-ProRule" id="PRU00176"/>
    </source>
</evidence>
<reference evidence="33" key="1">
    <citation type="submission" date="2017-02" db="UniProtKB">
        <authorList>
            <consortium name="WormBaseParasite"/>
        </authorList>
    </citation>
    <scope>IDENTIFICATION</scope>
</reference>
<dbReference type="WBParaSite" id="EVEC_0000359701-mRNA-1">
    <property type="protein sequence ID" value="EVEC_0000359701-mRNA-1"/>
    <property type="gene ID" value="EVEC_0000359701"/>
</dbReference>
<comment type="function">
    <text evidence="18">Has E3 ubiquitin ligase activity, promoting ubiquitination and degradation of target proteins. Involved in activation of the JAK/STAT pathway. Catalyzes ubiquitination of methylated RBM15. Plays a role in quality control of translation of mitochondrial outer membrane-localized mRNA. As part of the PINK1-regulated signaling, upon mitochondria damage, ubiquitinates ABCE1 and thereby recruits autophagy receptors to the mitochondrial outer membrane to initiate mitophagy.</text>
</comment>
<dbReference type="InterPro" id="IPR035979">
    <property type="entry name" value="RBD_domain_sf"/>
</dbReference>
<dbReference type="GO" id="GO:0008270">
    <property type="term" value="F:zinc ion binding"/>
    <property type="evidence" value="ECO:0007669"/>
    <property type="project" value="UniProtKB-KW"/>
</dbReference>
<evidence type="ECO:0000256" key="1">
    <source>
        <dbReference type="ARBA" id="ARBA00000900"/>
    </source>
</evidence>
<dbReference type="CDD" id="cd16618">
    <property type="entry name" value="mRING-HC-C4C4_CNOT4"/>
    <property type="match status" value="1"/>
</dbReference>
<evidence type="ECO:0000259" key="29">
    <source>
        <dbReference type="PROSITE" id="PS50102"/>
    </source>
</evidence>
<dbReference type="GO" id="GO:0003723">
    <property type="term" value="F:RNA binding"/>
    <property type="evidence" value="ECO:0007669"/>
    <property type="project" value="UniProtKB-UniRule"/>
</dbReference>
<evidence type="ECO:0000256" key="3">
    <source>
        <dbReference type="ARBA" id="ARBA00004496"/>
    </source>
</evidence>
<dbReference type="PANTHER" id="PTHR12603:SF0">
    <property type="entry name" value="CCR4-NOT TRANSCRIPTION COMPLEX SUBUNIT 4"/>
    <property type="match status" value="1"/>
</dbReference>
<evidence type="ECO:0000256" key="11">
    <source>
        <dbReference type="ARBA" id="ARBA00022771"/>
    </source>
</evidence>
<dbReference type="InterPro" id="IPR000504">
    <property type="entry name" value="RRM_dom"/>
</dbReference>
<feature type="domain" description="RRM" evidence="29">
    <location>
        <begin position="97"/>
        <end position="179"/>
    </location>
</feature>
<dbReference type="SUPFAM" id="SSF54928">
    <property type="entry name" value="RNA-binding domain, RBD"/>
    <property type="match status" value="1"/>
</dbReference>
<evidence type="ECO:0000256" key="18">
    <source>
        <dbReference type="ARBA" id="ARBA00057081"/>
    </source>
</evidence>
<dbReference type="Pfam" id="PF00076">
    <property type="entry name" value="RRM_1"/>
    <property type="match status" value="1"/>
</dbReference>
<keyword evidence="11 26" id="KW-0863">Zinc-finger</keyword>
<evidence type="ECO:0000256" key="12">
    <source>
        <dbReference type="ARBA" id="ARBA00022786"/>
    </source>
</evidence>
<dbReference type="EC" id="2.3.2.27" evidence="5"/>
<feature type="compositionally biased region" description="Polar residues" evidence="27">
    <location>
        <begin position="378"/>
        <end position="407"/>
    </location>
</feature>
<dbReference type="InterPro" id="IPR000571">
    <property type="entry name" value="Znf_CCCH"/>
</dbReference>
<evidence type="ECO:0000256" key="21">
    <source>
        <dbReference type="ARBA" id="ARBA00075062"/>
    </source>
</evidence>
<evidence type="ECO:0000256" key="20">
    <source>
        <dbReference type="ARBA" id="ARBA00071435"/>
    </source>
</evidence>
<evidence type="ECO:0000256" key="6">
    <source>
        <dbReference type="ARBA" id="ARBA00022481"/>
    </source>
</evidence>
<accession>A0A0N4V0Y8</accession>
<dbReference type="InterPro" id="IPR039780">
    <property type="entry name" value="Mot2"/>
</dbReference>
<keyword evidence="14" id="KW-0832">Ubl conjugation</keyword>
<evidence type="ECO:0000256" key="5">
    <source>
        <dbReference type="ARBA" id="ARBA00012483"/>
    </source>
</evidence>
<protein>
    <recommendedName>
        <fullName evidence="20">CCR4-NOT transcription complex subunit 4</fullName>
        <ecNumber evidence="5">2.3.2.27</ecNumber>
    </recommendedName>
    <alternativeName>
        <fullName evidence="23">CCR4-associated factor 4</fullName>
    </alternativeName>
    <alternativeName>
        <fullName evidence="24">E3 ubiquitin-protein ligase CNOT4</fullName>
    </alternativeName>
    <alternativeName>
        <fullName evidence="21">Potential transcriptional repressor NOT4Hp</fullName>
    </alternativeName>
    <alternativeName>
        <fullName evidence="22">RING-type E3 ubiquitin transferase CNOT4</fullName>
    </alternativeName>
</protein>
<evidence type="ECO:0000313" key="33">
    <source>
        <dbReference type="WBParaSite" id="EVEC_0000359701-mRNA-1"/>
    </source>
</evidence>
<comment type="subunit">
    <text evidence="19">Interacts with CNOT1 via its C-terminus but does not stably associate with the CCR4-NOT complex. Interacts (via RING domain) with UBE2D2. Interacts with ABCE1, PINK1 and PELO.</text>
</comment>
<dbReference type="AlphaFoldDB" id="A0A0N4V0Y8"/>
<evidence type="ECO:0000256" key="7">
    <source>
        <dbReference type="ARBA" id="ARBA00022490"/>
    </source>
</evidence>
<evidence type="ECO:0000259" key="30">
    <source>
        <dbReference type="PROSITE" id="PS50103"/>
    </source>
</evidence>
<evidence type="ECO:0000256" key="27">
    <source>
        <dbReference type="SAM" id="MobiDB-lite"/>
    </source>
</evidence>
<evidence type="ECO:0000256" key="22">
    <source>
        <dbReference type="ARBA" id="ARBA00077837"/>
    </source>
</evidence>
<dbReference type="FunFam" id="3.30.40.10:FF:000006">
    <property type="entry name" value="CCR4-NOT transcription complex subunit 4"/>
    <property type="match status" value="1"/>
</dbReference>
<evidence type="ECO:0000259" key="28">
    <source>
        <dbReference type="PROSITE" id="PS50089"/>
    </source>
</evidence>
<evidence type="ECO:0000256" key="15">
    <source>
        <dbReference type="ARBA" id="ARBA00022884"/>
    </source>
</evidence>
<dbReference type="InterPro" id="IPR013083">
    <property type="entry name" value="Znf_RING/FYVE/PHD"/>
</dbReference>
<dbReference type="PROSITE" id="PS50103">
    <property type="entry name" value="ZF_C3H1"/>
    <property type="match status" value="1"/>
</dbReference>
<dbReference type="GO" id="GO:0005634">
    <property type="term" value="C:nucleus"/>
    <property type="evidence" value="ECO:0007669"/>
    <property type="project" value="UniProtKB-SubCell"/>
</dbReference>
<dbReference type="EMBL" id="UXUI01007559">
    <property type="protein sequence ID" value="VDD88162.1"/>
    <property type="molecule type" value="Genomic_DNA"/>
</dbReference>
<dbReference type="PROSITE" id="PS50089">
    <property type="entry name" value="ZF_RING_2"/>
    <property type="match status" value="1"/>
</dbReference>
<keyword evidence="17" id="KW-0539">Nucleus</keyword>
<dbReference type="Pfam" id="PF14570">
    <property type="entry name" value="zf-RING_4"/>
    <property type="match status" value="1"/>
</dbReference>
<dbReference type="GO" id="GO:0030014">
    <property type="term" value="C:CCR4-NOT complex"/>
    <property type="evidence" value="ECO:0007669"/>
    <property type="project" value="InterPro"/>
</dbReference>
<sequence>MCPLCMEALEIDDIDFYPCKCGYQICRFCWHRIRTDENGLCPACRQPYPENPANFKPLSASEVLKSKSEKKQKALQQRNKISESRKHLAAYRVLQKNLVYVVGLSSRVADPEILKKPEFFGKFGKILKIAVGSSANAPQSASCTAYVTYARCEDALKAIQAVNNATLDGRTVRASLGTTKYCSSFLRGQTCNKAECMYLHSVADSEVSFTKDDMHLGRHTEYEKKLIEATLLKDKGLSERIALPPSFRRKHSHSNSRDRNGTLHTVSSTGALERNLGKSTITGQKQQSRTASKSRSGTPNFGSLSTTLSSSEKTVNHVEVSEKVTLKEHLTKVQIFLRFLSPKYTTVSDTAIKTQIPLVNGERKVDPPVTRCSSEIIQSSKVDTGPTSVESPKTSHSGSRLSQWTSPDSKECAATGKAEETDSSSKVVSWSEGGADGSSVYPQEPAAVNGFDWQRLLGLNLEEDRSCTTKMKEVPLKELPDGEVSLCRPTHITVHSDDDLDSHLTGFDPFDESVKGLADLVAKENATEGPLQSPFKALAPPSSLYAMGQQFGWSSVTGTGDVLRTPVENTFSLLPEQTPVNSCNSSTEYFSYSPLRFPAAGQPVAHQMHNVSAPQQSLNPFSAITSKPPMLNNQFTDPPPTISTRYSQQKFPSFNHGTSLSPLTAPSAVSPGTSQLSEWQEGLKALLPNVNVRFVPELSAAGYSNTNRQGYASQNTWTVSSQASHQPQSSLHNFYGQSSSGQSHQLITPTANTQVPVMPLNSVSQAAPPQWLLPPPGFSHLSKR</sequence>
<comment type="catalytic activity">
    <reaction evidence="1">
        <text>S-ubiquitinyl-[E2 ubiquitin-conjugating enzyme]-L-cysteine + [acceptor protein]-L-lysine = [E2 ubiquitin-conjugating enzyme]-L-cysteine + N(6)-ubiquitinyl-[acceptor protein]-L-lysine.</text>
        <dbReference type="EC" id="2.3.2.27"/>
    </reaction>
</comment>
<dbReference type="FunFam" id="3.30.70.330:FF:000044">
    <property type="entry name" value="Putative ccr4-not transcription complex subunit 4"/>
    <property type="match status" value="1"/>
</dbReference>
<comment type="pathway">
    <text evidence="4">Protein modification; protein ubiquitination.</text>
</comment>
<gene>
    <name evidence="31" type="ORF">EVEC_LOCUS3305</name>
</gene>
<keyword evidence="32" id="KW-1185">Reference proteome</keyword>
<feature type="region of interest" description="Disordered" evidence="27">
    <location>
        <begin position="716"/>
        <end position="744"/>
    </location>
</feature>